<dbReference type="PANTHER" id="PTHR42832:SF3">
    <property type="entry name" value="L-GLUTAMINE--4-(METHYLSULFANYL)-2-OXOBUTANOATE AMINOTRANSFERASE"/>
    <property type="match status" value="1"/>
</dbReference>
<evidence type="ECO:0000313" key="6">
    <source>
        <dbReference type="Proteomes" id="UP001279642"/>
    </source>
</evidence>
<dbReference type="Gene3D" id="3.40.640.10">
    <property type="entry name" value="Type I PLP-dependent aspartate aminotransferase-like (Major domain)"/>
    <property type="match status" value="1"/>
</dbReference>
<evidence type="ECO:0000256" key="2">
    <source>
        <dbReference type="ARBA" id="ARBA00022576"/>
    </source>
</evidence>
<evidence type="ECO:0000259" key="4">
    <source>
        <dbReference type="Pfam" id="PF00155"/>
    </source>
</evidence>
<dbReference type="InterPro" id="IPR015424">
    <property type="entry name" value="PyrdxlP-dep_Trfase"/>
</dbReference>
<keyword evidence="2 5" id="KW-0032">Aminotransferase</keyword>
<sequence length="409" mass="44217">MKFHPFTRLNKLLENVTPGGGNTPFLLSVGEPQFAPPDFVSEIIAAEAGSWGKYPQANGNEAFRQAVKDWTDKRYGLPTGMLQADQHILPVAGTREALFHIALSAVPEYGPESTGGERPIVLMPNPFYHVYAGAAAAAGAEPCFLPARAETNFLPVIADIPPAILKRTALAYLCSPANPQGTVADLDYLKAWLALARRHDFVLASDECYAEIYLHTPPPGALSAARDLGGELDHLLVFHSLSKRSSGAGLRSGFVAGDANLIRRQTQLVNFGGVAQPYPILAAATALWRDEDHVIANRRRYQANFALAQEILGPLFGEVRSAGGFFLWLDVGDGERAAVELWRRAAIKVLPGGYMARPDAAGENPGQRYIRVALVYEPADMKPVLKRLAAVLADFLTGNGRRDADRSPG</sequence>
<name>A0ABU5E6X7_9PROT</name>
<evidence type="ECO:0000256" key="3">
    <source>
        <dbReference type="ARBA" id="ARBA00022679"/>
    </source>
</evidence>
<dbReference type="PANTHER" id="PTHR42832">
    <property type="entry name" value="AMINO ACID AMINOTRANSFERASE"/>
    <property type="match status" value="1"/>
</dbReference>
<evidence type="ECO:0000313" key="5">
    <source>
        <dbReference type="EMBL" id="MDY0882045.1"/>
    </source>
</evidence>
<comment type="cofactor">
    <cofactor evidence="1">
        <name>pyridoxal 5'-phosphate</name>
        <dbReference type="ChEBI" id="CHEBI:597326"/>
    </cofactor>
</comment>
<dbReference type="Proteomes" id="UP001279642">
    <property type="component" value="Unassembled WGS sequence"/>
</dbReference>
<dbReference type="Pfam" id="PF00155">
    <property type="entry name" value="Aminotran_1_2"/>
    <property type="match status" value="1"/>
</dbReference>
<dbReference type="RefSeq" id="WP_320507078.1">
    <property type="nucleotide sequence ID" value="NZ_JAXCLW010000001.1"/>
</dbReference>
<dbReference type="InterPro" id="IPR004839">
    <property type="entry name" value="Aminotransferase_I/II_large"/>
</dbReference>
<organism evidence="5 6">
    <name type="scientific">Dongia soli</name>
    <dbReference type="NCBI Taxonomy" id="600628"/>
    <lineage>
        <taxon>Bacteria</taxon>
        <taxon>Pseudomonadati</taxon>
        <taxon>Pseudomonadota</taxon>
        <taxon>Alphaproteobacteria</taxon>
        <taxon>Rhodospirillales</taxon>
        <taxon>Dongiaceae</taxon>
        <taxon>Dongia</taxon>
    </lineage>
</organism>
<feature type="domain" description="Aminotransferase class I/classII large" evidence="4">
    <location>
        <begin position="26"/>
        <end position="387"/>
    </location>
</feature>
<accession>A0ABU5E6X7</accession>
<dbReference type="InterPro" id="IPR015421">
    <property type="entry name" value="PyrdxlP-dep_Trfase_major"/>
</dbReference>
<comment type="caution">
    <text evidence="5">The sequence shown here is derived from an EMBL/GenBank/DDBJ whole genome shotgun (WGS) entry which is preliminary data.</text>
</comment>
<keyword evidence="3" id="KW-0808">Transferase</keyword>
<protein>
    <submittedName>
        <fullName evidence="5">Aminotransferase class I/II-fold pyridoxal phosphate-dependent enzyme</fullName>
    </submittedName>
</protein>
<reference evidence="5 6" key="1">
    <citation type="journal article" date="2016" name="Antonie Van Leeuwenhoek">
        <title>Dongia soli sp. nov., isolated from soil from Dokdo, Korea.</title>
        <authorList>
            <person name="Kim D.U."/>
            <person name="Lee H."/>
            <person name="Kim H."/>
            <person name="Kim S.G."/>
            <person name="Ka J.O."/>
        </authorList>
    </citation>
    <scope>NUCLEOTIDE SEQUENCE [LARGE SCALE GENOMIC DNA]</scope>
    <source>
        <strain evidence="5 6">D78</strain>
    </source>
</reference>
<keyword evidence="6" id="KW-1185">Reference proteome</keyword>
<dbReference type="Gene3D" id="3.90.1150.10">
    <property type="entry name" value="Aspartate Aminotransferase, domain 1"/>
    <property type="match status" value="1"/>
</dbReference>
<dbReference type="InterPro" id="IPR050881">
    <property type="entry name" value="LL-DAP_aminotransferase"/>
</dbReference>
<dbReference type="CDD" id="cd00609">
    <property type="entry name" value="AAT_like"/>
    <property type="match status" value="1"/>
</dbReference>
<evidence type="ECO:0000256" key="1">
    <source>
        <dbReference type="ARBA" id="ARBA00001933"/>
    </source>
</evidence>
<dbReference type="EMBL" id="JAXCLW010000001">
    <property type="protein sequence ID" value="MDY0882045.1"/>
    <property type="molecule type" value="Genomic_DNA"/>
</dbReference>
<proteinExistence type="predicted"/>
<gene>
    <name evidence="5" type="ORF">SMD27_04255</name>
</gene>
<dbReference type="GO" id="GO:0008483">
    <property type="term" value="F:transaminase activity"/>
    <property type="evidence" value="ECO:0007669"/>
    <property type="project" value="UniProtKB-KW"/>
</dbReference>
<dbReference type="SUPFAM" id="SSF53383">
    <property type="entry name" value="PLP-dependent transferases"/>
    <property type="match status" value="1"/>
</dbReference>
<dbReference type="InterPro" id="IPR015422">
    <property type="entry name" value="PyrdxlP-dep_Trfase_small"/>
</dbReference>